<dbReference type="PANTHER" id="PTHR34123:SF3">
    <property type="entry name" value="SNOAL-LIKE DOMAIN-CONTAINING PROTEIN"/>
    <property type="match status" value="1"/>
</dbReference>
<dbReference type="KEGG" id="mis:MICPUN_61071"/>
<organism evidence="2 3">
    <name type="scientific">Micromonas commoda (strain RCC299 / NOUM17 / CCMP2709)</name>
    <name type="common">Picoplanktonic green alga</name>
    <dbReference type="NCBI Taxonomy" id="296587"/>
    <lineage>
        <taxon>Eukaryota</taxon>
        <taxon>Viridiplantae</taxon>
        <taxon>Chlorophyta</taxon>
        <taxon>Mamiellophyceae</taxon>
        <taxon>Mamiellales</taxon>
        <taxon>Mamiellaceae</taxon>
        <taxon>Micromonas</taxon>
    </lineage>
</organism>
<dbReference type="EMBL" id="CP001329">
    <property type="protein sequence ID" value="ACO65723.1"/>
    <property type="molecule type" value="Genomic_DNA"/>
</dbReference>
<protein>
    <submittedName>
        <fullName evidence="2">Uncharacterized protein</fullName>
    </submittedName>
</protein>
<accession>C1EDB5</accession>
<sequence length="237" mass="25537">MSAITTTTRTTAAATVSPRGPCRRTVTASASPRGDAEASSSSSTSPSSPPVHLRRRHALVALVAAAVAPSGPEQRASALPLAPLGEVKRVGGDKRTDLTAEKVRDQLERDLRDGQYFVTGNLTREIFADDCRFTDPTNDVVGLSRYLTALGLLFDPATSSVDLYDIKVTSPNTVEADWQLQGYLRFPWKPRVDPYSGHTVYSLDPETKLVRSQFQTWNISGAKAIAESFTPTTGPGT</sequence>
<evidence type="ECO:0000313" key="2">
    <source>
        <dbReference type="EMBL" id="ACO65723.1"/>
    </source>
</evidence>
<dbReference type="AlphaFoldDB" id="C1EDB5"/>
<keyword evidence="3" id="KW-1185">Reference proteome</keyword>
<dbReference type="InParanoid" id="C1EDB5"/>
<evidence type="ECO:0000313" key="3">
    <source>
        <dbReference type="Proteomes" id="UP000002009"/>
    </source>
</evidence>
<dbReference type="Pfam" id="PF10184">
    <property type="entry name" value="DUF2358"/>
    <property type="match status" value="1"/>
</dbReference>
<dbReference type="InterPro" id="IPR018790">
    <property type="entry name" value="DUF2358"/>
</dbReference>
<dbReference type="InterPro" id="IPR032710">
    <property type="entry name" value="NTF2-like_dom_sf"/>
</dbReference>
<evidence type="ECO:0000256" key="1">
    <source>
        <dbReference type="SAM" id="MobiDB-lite"/>
    </source>
</evidence>
<dbReference type="RefSeq" id="XP_002504465.1">
    <property type="nucleotide sequence ID" value="XM_002504419.1"/>
</dbReference>
<proteinExistence type="predicted"/>
<feature type="compositionally biased region" description="Low complexity" evidence="1">
    <location>
        <begin position="1"/>
        <end position="15"/>
    </location>
</feature>
<gene>
    <name evidence="2" type="ORF">MICPUN_61071</name>
</gene>
<name>C1EDB5_MICCC</name>
<dbReference type="SUPFAM" id="SSF54427">
    <property type="entry name" value="NTF2-like"/>
    <property type="match status" value="1"/>
</dbReference>
<dbReference type="GeneID" id="8246019"/>
<dbReference type="PANTHER" id="PTHR34123">
    <property type="entry name" value="OS04G0578200 PROTEIN"/>
    <property type="match status" value="1"/>
</dbReference>
<dbReference type="STRING" id="296587.C1EDB5"/>
<dbReference type="eggNOG" id="ENOG502S5BV">
    <property type="taxonomic scope" value="Eukaryota"/>
</dbReference>
<dbReference type="Proteomes" id="UP000002009">
    <property type="component" value="Chromosome 9"/>
</dbReference>
<dbReference type="OrthoDB" id="498424at2759"/>
<reference evidence="2 3" key="1">
    <citation type="journal article" date="2009" name="Science">
        <title>Green evolution and dynamic adaptations revealed by genomes of the marine picoeukaryotes Micromonas.</title>
        <authorList>
            <person name="Worden A.Z."/>
            <person name="Lee J.H."/>
            <person name="Mock T."/>
            <person name="Rouze P."/>
            <person name="Simmons M.P."/>
            <person name="Aerts A.L."/>
            <person name="Allen A.E."/>
            <person name="Cuvelier M.L."/>
            <person name="Derelle E."/>
            <person name="Everett M.V."/>
            <person name="Foulon E."/>
            <person name="Grimwood J."/>
            <person name="Gundlach H."/>
            <person name="Henrissat B."/>
            <person name="Napoli C."/>
            <person name="McDonald S.M."/>
            <person name="Parker M.S."/>
            <person name="Rombauts S."/>
            <person name="Salamov A."/>
            <person name="Von Dassow P."/>
            <person name="Badger J.H."/>
            <person name="Coutinho P.M."/>
            <person name="Demir E."/>
            <person name="Dubchak I."/>
            <person name="Gentemann C."/>
            <person name="Eikrem W."/>
            <person name="Gready J.E."/>
            <person name="John U."/>
            <person name="Lanier W."/>
            <person name="Lindquist E.A."/>
            <person name="Lucas S."/>
            <person name="Mayer K.F."/>
            <person name="Moreau H."/>
            <person name="Not F."/>
            <person name="Otillar R."/>
            <person name="Panaud O."/>
            <person name="Pangilinan J."/>
            <person name="Paulsen I."/>
            <person name="Piegu B."/>
            <person name="Poliakov A."/>
            <person name="Robbens S."/>
            <person name="Schmutz J."/>
            <person name="Toulza E."/>
            <person name="Wyss T."/>
            <person name="Zelensky A."/>
            <person name="Zhou K."/>
            <person name="Armbrust E.V."/>
            <person name="Bhattacharya D."/>
            <person name="Goodenough U.W."/>
            <person name="Van de Peer Y."/>
            <person name="Grigoriev I.V."/>
        </authorList>
    </citation>
    <scope>NUCLEOTIDE SEQUENCE [LARGE SCALE GENOMIC DNA]</scope>
    <source>
        <strain evidence="3">RCC299 / NOUM17</strain>
    </source>
</reference>
<feature type="region of interest" description="Disordered" evidence="1">
    <location>
        <begin position="1"/>
        <end position="52"/>
    </location>
</feature>
<dbReference type="OMA" id="GYLRFPW"/>